<protein>
    <submittedName>
        <fullName evidence="1">Uncharacterized protein</fullName>
    </submittedName>
</protein>
<feature type="non-terminal residue" evidence="1">
    <location>
        <position position="1"/>
    </location>
</feature>
<accession>X0SGG9</accession>
<proteinExistence type="predicted"/>
<name>X0SGG9_9ZZZZ</name>
<dbReference type="EMBL" id="BARS01004230">
    <property type="protein sequence ID" value="GAF74957.1"/>
    <property type="molecule type" value="Genomic_DNA"/>
</dbReference>
<sequence>FALPLTDPDTSPAIHDELWQRFQDLMDDPALAAEYGVRVVQYEAPAVPLQPGQIWEVTLDAAGGLNLKKTGALPSCNGWSVGQAHPTDP</sequence>
<dbReference type="AlphaFoldDB" id="X0SGG9"/>
<evidence type="ECO:0000313" key="1">
    <source>
        <dbReference type="EMBL" id="GAF74957.1"/>
    </source>
</evidence>
<comment type="caution">
    <text evidence="1">The sequence shown here is derived from an EMBL/GenBank/DDBJ whole genome shotgun (WGS) entry which is preliminary data.</text>
</comment>
<organism evidence="1">
    <name type="scientific">marine sediment metagenome</name>
    <dbReference type="NCBI Taxonomy" id="412755"/>
    <lineage>
        <taxon>unclassified sequences</taxon>
        <taxon>metagenomes</taxon>
        <taxon>ecological metagenomes</taxon>
    </lineage>
</organism>
<gene>
    <name evidence="1" type="ORF">S01H1_08236</name>
</gene>
<reference evidence="1" key="1">
    <citation type="journal article" date="2014" name="Front. Microbiol.">
        <title>High frequency of phylogenetically diverse reductive dehalogenase-homologous genes in deep subseafloor sedimentary metagenomes.</title>
        <authorList>
            <person name="Kawai M."/>
            <person name="Futagami T."/>
            <person name="Toyoda A."/>
            <person name="Takaki Y."/>
            <person name="Nishi S."/>
            <person name="Hori S."/>
            <person name="Arai W."/>
            <person name="Tsubouchi T."/>
            <person name="Morono Y."/>
            <person name="Uchiyama I."/>
            <person name="Ito T."/>
            <person name="Fujiyama A."/>
            <person name="Inagaki F."/>
            <person name="Takami H."/>
        </authorList>
    </citation>
    <scope>NUCLEOTIDE SEQUENCE</scope>
    <source>
        <strain evidence="1">Expedition CK06-06</strain>
    </source>
</reference>